<dbReference type="GO" id="GO:0004527">
    <property type="term" value="F:exonuclease activity"/>
    <property type="evidence" value="ECO:0007669"/>
    <property type="project" value="UniProtKB-KW"/>
</dbReference>
<keyword evidence="4" id="KW-0269">Exonuclease</keyword>
<reference evidence="3" key="2">
    <citation type="submission" date="2016-08" db="EMBL/GenBank/DDBJ databases">
        <authorList>
            <person name="Seilhamer J.J."/>
        </authorList>
    </citation>
    <scope>NUCLEOTIDE SEQUENCE [LARGE SCALE GENOMIC DNA]</scope>
    <source>
        <strain evidence="3">SA1</strain>
        <plasmid evidence="3">pSA1</plasmid>
    </source>
</reference>
<evidence type="ECO:0000313" key="3">
    <source>
        <dbReference type="EMBL" id="AOR79778.1"/>
    </source>
</evidence>
<dbReference type="PANTHER" id="PTHR16320:SF23">
    <property type="entry name" value="SPHINGOMYELINASE C 1"/>
    <property type="match status" value="1"/>
</dbReference>
<dbReference type="PANTHER" id="PTHR16320">
    <property type="entry name" value="SPHINGOMYELINASE FAMILY MEMBER"/>
    <property type="match status" value="1"/>
</dbReference>
<dbReference type="InterPro" id="IPR036691">
    <property type="entry name" value="Endo/exonu/phosph_ase_sf"/>
</dbReference>
<dbReference type="Proteomes" id="UP000024329">
    <property type="component" value="Unassembled WGS sequence"/>
</dbReference>
<feature type="signal peptide" evidence="1">
    <location>
        <begin position="1"/>
        <end position="28"/>
    </location>
</feature>
<keyword evidence="6" id="KW-1185">Reference proteome</keyword>
<dbReference type="GO" id="GO:0004519">
    <property type="term" value="F:endonuclease activity"/>
    <property type="evidence" value="ECO:0007669"/>
    <property type="project" value="UniProtKB-KW"/>
</dbReference>
<dbReference type="RefSeq" id="WP_036529828.1">
    <property type="nucleotide sequence ID" value="NZ_CP017076.1"/>
</dbReference>
<evidence type="ECO:0000313" key="4">
    <source>
        <dbReference type="EMBL" id="EZP73037.1"/>
    </source>
</evidence>
<keyword evidence="3" id="KW-0614">Plasmid</keyword>
<dbReference type="EMBL" id="JFYZ01000049">
    <property type="protein sequence ID" value="EZP73037.1"/>
    <property type="molecule type" value="Genomic_DNA"/>
</dbReference>
<dbReference type="InterPro" id="IPR038772">
    <property type="entry name" value="Sph/SMPD2-like"/>
</dbReference>
<proteinExistence type="predicted"/>
<keyword evidence="4" id="KW-0540">Nuclease</keyword>
<geneLocation type="plasmid" evidence="3 6">
    <name>pSA1</name>
</geneLocation>
<dbReference type="Pfam" id="PF03372">
    <property type="entry name" value="Exo_endo_phos"/>
    <property type="match status" value="1"/>
</dbReference>
<keyword evidence="1" id="KW-0732">Signal</keyword>
<evidence type="ECO:0000313" key="5">
    <source>
        <dbReference type="Proteomes" id="UP000024329"/>
    </source>
</evidence>
<evidence type="ECO:0000259" key="2">
    <source>
        <dbReference type="Pfam" id="PF03372"/>
    </source>
</evidence>
<dbReference type="GO" id="GO:0004767">
    <property type="term" value="F:sphingomyelin phosphodiesterase activity"/>
    <property type="evidence" value="ECO:0007669"/>
    <property type="project" value="InterPro"/>
</dbReference>
<dbReference type="OrthoDB" id="7181414at2"/>
<sequence>MKSLTKMSLATAAAVVVLNLSKPSPAAAPERPFASSVRDDGTLSVMTYNVKGLPFPLAYGRAEALGEIGNRLRKLRREGRQPDVILLQEAFIPEAKAIARRAGYAHVLLGPGVKDAPRDVAQPDTFVQNASWSRGEAVGPQVDSGLVILSDHPIVKASRMVFPEAMCAGFDCLASKGVVIAWIAVPGRAEPVAVADTHLNSRKASGVPVARANVAFTRQVEAMRTFLRRQVDPHADLILGGDFNIGGDAERIAATRELIAGGQDAAETADGPPDQQRDLAAIRERNKDKLYHRGLLRLRSLEVPLGEGTGKDAFSDHLGYVAHYKLS</sequence>
<dbReference type="eggNOG" id="COG3568">
    <property type="taxonomic scope" value="Bacteria"/>
</dbReference>
<dbReference type="EMBL" id="CP017076">
    <property type="protein sequence ID" value="AOR79778.1"/>
    <property type="molecule type" value="Genomic_DNA"/>
</dbReference>
<organism evidence="4 5">
    <name type="scientific">Novosphingobium resinovorum</name>
    <dbReference type="NCBI Taxonomy" id="158500"/>
    <lineage>
        <taxon>Bacteria</taxon>
        <taxon>Pseudomonadati</taxon>
        <taxon>Pseudomonadota</taxon>
        <taxon>Alphaproteobacteria</taxon>
        <taxon>Sphingomonadales</taxon>
        <taxon>Sphingomonadaceae</taxon>
        <taxon>Novosphingobium</taxon>
    </lineage>
</organism>
<accession>A0A031JIG5</accession>
<dbReference type="Gene3D" id="3.60.10.10">
    <property type="entry name" value="Endonuclease/exonuclease/phosphatase"/>
    <property type="match status" value="1"/>
</dbReference>
<reference evidence="6" key="3">
    <citation type="journal article" date="2017" name="J. Biotechnol.">
        <title>Complete genome sequence of Novosphingobium resinovorum SA1, a versatile xenobiotic-degrading bacterium capable of utilizing sulfanilic acid.</title>
        <authorList>
            <person name="Hegedus B."/>
            <person name="Kos P.B."/>
            <person name="Balint B."/>
            <person name="Maroti G."/>
            <person name="Gan H.M."/>
            <person name="Perei K."/>
            <person name="Rakhely G."/>
        </authorList>
    </citation>
    <scope>NUCLEOTIDE SEQUENCE [LARGE SCALE GENOMIC DNA]</scope>
    <source>
        <strain evidence="6">SA1</strain>
    </source>
</reference>
<dbReference type="AlphaFoldDB" id="A0A031JIG5"/>
<keyword evidence="4" id="KW-0378">Hydrolase</keyword>
<dbReference type="Proteomes" id="UP000094626">
    <property type="component" value="Plasmid pSA1"/>
</dbReference>
<dbReference type="InterPro" id="IPR005135">
    <property type="entry name" value="Endo/exonuclease/phosphatase"/>
</dbReference>
<feature type="chain" id="PRO_5014496851" evidence="1">
    <location>
        <begin position="29"/>
        <end position="327"/>
    </location>
</feature>
<dbReference type="KEGG" id="nre:BES08_23700"/>
<evidence type="ECO:0000256" key="1">
    <source>
        <dbReference type="SAM" id="SignalP"/>
    </source>
</evidence>
<evidence type="ECO:0000313" key="6">
    <source>
        <dbReference type="Proteomes" id="UP000094626"/>
    </source>
</evidence>
<dbReference type="PATRIC" id="fig|158500.4.peg.5126"/>
<protein>
    <submittedName>
        <fullName evidence="3 4">Endonuclease</fullName>
    </submittedName>
</protein>
<name>A0A031JIG5_9SPHN</name>
<gene>
    <name evidence="3" type="ORF">BES08_23700</name>
    <name evidence="4" type="ORF">BV97_05048</name>
</gene>
<dbReference type="SUPFAM" id="SSF56219">
    <property type="entry name" value="DNase I-like"/>
    <property type="match status" value="1"/>
</dbReference>
<reference evidence="4 5" key="1">
    <citation type="submission" date="2014-03" db="EMBL/GenBank/DDBJ databases">
        <title>Whole genome sequence of Novosphingobium resinovorum KF1.</title>
        <authorList>
            <person name="Gan H.M."/>
            <person name="Gan H.Y."/>
            <person name="Chew T.H."/>
            <person name="Savka M.A."/>
        </authorList>
    </citation>
    <scope>NUCLEOTIDE SEQUENCE [LARGE SCALE GENOMIC DNA]</scope>
    <source>
        <strain evidence="4 5">KF1</strain>
    </source>
</reference>
<keyword evidence="4" id="KW-0255">Endonuclease</keyword>
<feature type="domain" description="Endonuclease/exonuclease/phosphatase" evidence="2">
    <location>
        <begin position="46"/>
        <end position="317"/>
    </location>
</feature>